<dbReference type="GO" id="GO:0003677">
    <property type="term" value="F:DNA binding"/>
    <property type="evidence" value="ECO:0007669"/>
    <property type="project" value="UniProtKB-KW"/>
</dbReference>
<dbReference type="Pfam" id="PF01381">
    <property type="entry name" value="HTH_3"/>
    <property type="match status" value="1"/>
</dbReference>
<comment type="caution">
    <text evidence="3">The sequence shown here is derived from an EMBL/GenBank/DDBJ whole genome shotgun (WGS) entry which is preliminary data.</text>
</comment>
<dbReference type="AlphaFoldDB" id="E9SDR1"/>
<dbReference type="Gene3D" id="1.10.260.40">
    <property type="entry name" value="lambda repressor-like DNA-binding domains"/>
    <property type="match status" value="1"/>
</dbReference>
<dbReference type="GO" id="GO:0003700">
    <property type="term" value="F:DNA-binding transcription factor activity"/>
    <property type="evidence" value="ECO:0007669"/>
    <property type="project" value="TreeGrafter"/>
</dbReference>
<dbReference type="InterPro" id="IPR050807">
    <property type="entry name" value="TransReg_Diox_bact_type"/>
</dbReference>
<evidence type="ECO:0000313" key="3">
    <source>
        <dbReference type="EMBL" id="EGC02564.1"/>
    </source>
</evidence>
<accession>E9SDR1</accession>
<evidence type="ECO:0000259" key="2">
    <source>
        <dbReference type="PROSITE" id="PS50943"/>
    </source>
</evidence>
<dbReference type="PANTHER" id="PTHR46797:SF1">
    <property type="entry name" value="METHYLPHOSPHONATE SYNTHASE"/>
    <property type="match status" value="1"/>
</dbReference>
<dbReference type="OrthoDB" id="9814553at2"/>
<reference evidence="3 4" key="1">
    <citation type="submission" date="2011-02" db="EMBL/GenBank/DDBJ databases">
        <authorList>
            <person name="Nelson K.E."/>
            <person name="Sutton G."/>
            <person name="Torralba M."/>
            <person name="Durkin S."/>
            <person name="Harkins D."/>
            <person name="Montgomery R."/>
            <person name="Ziemer C."/>
            <person name="Klaassens E."/>
            <person name="Ocuiv P."/>
            <person name="Morrison M."/>
        </authorList>
    </citation>
    <scope>NUCLEOTIDE SEQUENCE [LARGE SCALE GENOMIC DNA]</scope>
    <source>
        <strain evidence="3 4">8</strain>
    </source>
</reference>
<dbReference type="STRING" id="246199.CUS_7260"/>
<dbReference type="InterPro" id="IPR010982">
    <property type="entry name" value="Lambda_DNA-bd_dom_sf"/>
</dbReference>
<keyword evidence="4" id="KW-1185">Reference proteome</keyword>
<evidence type="ECO:0000313" key="4">
    <source>
        <dbReference type="Proteomes" id="UP000004259"/>
    </source>
</evidence>
<dbReference type="PANTHER" id="PTHR46797">
    <property type="entry name" value="HTH-TYPE TRANSCRIPTIONAL REGULATOR"/>
    <property type="match status" value="1"/>
</dbReference>
<dbReference type="RefSeq" id="WP_002850453.1">
    <property type="nucleotide sequence ID" value="NZ_ADKM02000091.1"/>
</dbReference>
<dbReference type="eggNOG" id="COG1396">
    <property type="taxonomic scope" value="Bacteria"/>
</dbReference>
<name>E9SDR1_RUMAL</name>
<evidence type="ECO:0000256" key="1">
    <source>
        <dbReference type="ARBA" id="ARBA00023125"/>
    </source>
</evidence>
<dbReference type="InterPro" id="IPR001387">
    <property type="entry name" value="Cro/C1-type_HTH"/>
</dbReference>
<dbReference type="SMART" id="SM00530">
    <property type="entry name" value="HTH_XRE"/>
    <property type="match status" value="1"/>
</dbReference>
<protein>
    <submittedName>
        <fullName evidence="3">DNA-binding helix-turn-helix protein</fullName>
    </submittedName>
</protein>
<dbReference type="EMBL" id="ADKM02000091">
    <property type="protein sequence ID" value="EGC02564.1"/>
    <property type="molecule type" value="Genomic_DNA"/>
</dbReference>
<gene>
    <name evidence="3" type="ORF">CUS_7260</name>
</gene>
<keyword evidence="1 3" id="KW-0238">DNA-binding</keyword>
<dbReference type="CDD" id="cd00093">
    <property type="entry name" value="HTH_XRE"/>
    <property type="match status" value="1"/>
</dbReference>
<dbReference type="GO" id="GO:0005829">
    <property type="term" value="C:cytosol"/>
    <property type="evidence" value="ECO:0007669"/>
    <property type="project" value="TreeGrafter"/>
</dbReference>
<proteinExistence type="predicted"/>
<feature type="domain" description="HTH cro/C1-type" evidence="2">
    <location>
        <begin position="15"/>
        <end position="69"/>
    </location>
</feature>
<sequence>MSDTKERLIPIGERIKQARKELDISQTELAERADISVPYLSKIEMGKSDFGVSVLIRISEALQISTDKLLRPDIPETTIIAADDLSKVLDGCTPVEKASIIETAKNMRKAFTEAKKNKI</sequence>
<dbReference type="PROSITE" id="PS50943">
    <property type="entry name" value="HTH_CROC1"/>
    <property type="match status" value="1"/>
</dbReference>
<organism evidence="3 4">
    <name type="scientific">Ruminococcus albus 8</name>
    <dbReference type="NCBI Taxonomy" id="246199"/>
    <lineage>
        <taxon>Bacteria</taxon>
        <taxon>Bacillati</taxon>
        <taxon>Bacillota</taxon>
        <taxon>Clostridia</taxon>
        <taxon>Eubacteriales</taxon>
        <taxon>Oscillospiraceae</taxon>
        <taxon>Ruminococcus</taxon>
    </lineage>
</organism>
<dbReference type="SUPFAM" id="SSF47413">
    <property type="entry name" value="lambda repressor-like DNA-binding domains"/>
    <property type="match status" value="1"/>
</dbReference>
<dbReference type="Proteomes" id="UP000004259">
    <property type="component" value="Unassembled WGS sequence"/>
</dbReference>